<keyword evidence="2" id="KW-0812">Transmembrane</keyword>
<evidence type="ECO:0000256" key="1">
    <source>
        <dbReference type="SAM" id="MobiDB-lite"/>
    </source>
</evidence>
<dbReference type="OrthoDB" id="5241662at2759"/>
<feature type="region of interest" description="Disordered" evidence="1">
    <location>
        <begin position="202"/>
        <end position="287"/>
    </location>
</feature>
<feature type="transmembrane region" description="Helical" evidence="2">
    <location>
        <begin position="79"/>
        <end position="100"/>
    </location>
</feature>
<name>A0A162JDI5_9HYPO</name>
<dbReference type="Proteomes" id="UP000076863">
    <property type="component" value="Unassembled WGS sequence"/>
</dbReference>
<dbReference type="PANTHER" id="PTHR37451:SF4">
    <property type="entry name" value="MARVEL DOMAIN-CONTAINING PROTEIN"/>
    <property type="match status" value="1"/>
</dbReference>
<keyword evidence="4" id="KW-1185">Reference proteome</keyword>
<evidence type="ECO:0000313" key="3">
    <source>
        <dbReference type="EMBL" id="OAA42798.1"/>
    </source>
</evidence>
<dbReference type="EMBL" id="AZHA01000013">
    <property type="protein sequence ID" value="OAA42798.1"/>
    <property type="molecule type" value="Genomic_DNA"/>
</dbReference>
<evidence type="ECO:0000313" key="4">
    <source>
        <dbReference type="Proteomes" id="UP000076863"/>
    </source>
</evidence>
<dbReference type="PANTHER" id="PTHR37451">
    <property type="entry name" value="MARVEL DOMAIN"/>
    <property type="match status" value="1"/>
</dbReference>
<keyword evidence="2" id="KW-0472">Membrane</keyword>
<organism evidence="3 4">
    <name type="scientific">Beauveria brongniartii RCEF 3172</name>
    <dbReference type="NCBI Taxonomy" id="1081107"/>
    <lineage>
        <taxon>Eukaryota</taxon>
        <taxon>Fungi</taxon>
        <taxon>Dikarya</taxon>
        <taxon>Ascomycota</taxon>
        <taxon>Pezizomycotina</taxon>
        <taxon>Sordariomycetes</taxon>
        <taxon>Hypocreomycetidae</taxon>
        <taxon>Hypocreales</taxon>
        <taxon>Cordycipitaceae</taxon>
        <taxon>Beauveria</taxon>
        <taxon>Beauveria brongniartii</taxon>
    </lineage>
</organism>
<proteinExistence type="predicted"/>
<protein>
    <submittedName>
        <fullName evidence="3">G-protein coupled receptor protein</fullName>
    </submittedName>
</protein>
<feature type="compositionally biased region" description="Low complexity" evidence="1">
    <location>
        <begin position="234"/>
        <end position="287"/>
    </location>
</feature>
<keyword evidence="3" id="KW-0675">Receptor</keyword>
<evidence type="ECO:0000256" key="2">
    <source>
        <dbReference type="SAM" id="Phobius"/>
    </source>
</evidence>
<comment type="caution">
    <text evidence="3">The sequence shown here is derived from an EMBL/GenBank/DDBJ whole genome shotgun (WGS) entry which is preliminary data.</text>
</comment>
<sequence length="287" mass="32013">MDSRAVNPQKTLVTPLWVFGIRIAQVVLSIVVLGMAAAWTDFALFDAPSLAIAAAVFTWVVVAYILVTEKIPAANAFYTIYAVIALDAFMCIIWLSAWALNAARRAELGNIGGGRVRNGSGHGRFCYEGICYDYKKRSIERRAMTWQTLGGLLAGVAALGAVVWVLFIATLVWTIMNFLKGRKDGRYTLGSSSTVTAGHNMEEQKVQGQQPPQPQQTQQTQQTQQYVQPEYNGQQQQAYPQYPQQPVEAQAQYQAPQVDTQPQQPQQQHPHDPNQMTPQQQQQQHHQ</sequence>
<dbReference type="AlphaFoldDB" id="A0A162JDI5"/>
<feature type="compositionally biased region" description="Low complexity" evidence="1">
    <location>
        <begin position="215"/>
        <end position="225"/>
    </location>
</feature>
<feature type="transmembrane region" description="Helical" evidence="2">
    <location>
        <begin position="152"/>
        <end position="176"/>
    </location>
</feature>
<keyword evidence="2" id="KW-1133">Transmembrane helix</keyword>
<gene>
    <name evidence="3" type="ORF">BBO_04713</name>
</gene>
<feature type="transmembrane region" description="Helical" evidence="2">
    <location>
        <begin position="12"/>
        <end position="38"/>
    </location>
</feature>
<accession>A0A162JDI5</accession>
<feature type="transmembrane region" description="Helical" evidence="2">
    <location>
        <begin position="50"/>
        <end position="67"/>
    </location>
</feature>
<reference evidence="3 4" key="1">
    <citation type="journal article" date="2016" name="Genome Biol. Evol.">
        <title>Divergent and convergent evolution of fungal pathogenicity.</title>
        <authorList>
            <person name="Shang Y."/>
            <person name="Xiao G."/>
            <person name="Zheng P."/>
            <person name="Cen K."/>
            <person name="Zhan S."/>
            <person name="Wang C."/>
        </authorList>
    </citation>
    <scope>NUCLEOTIDE SEQUENCE [LARGE SCALE GENOMIC DNA]</scope>
    <source>
        <strain evidence="3 4">RCEF 3172</strain>
    </source>
</reference>